<proteinExistence type="predicted"/>
<evidence type="ECO:0000313" key="1">
    <source>
        <dbReference type="EMBL" id="MCH96491.1"/>
    </source>
</evidence>
<keyword evidence="2" id="KW-1185">Reference proteome</keyword>
<feature type="non-terminal residue" evidence="1">
    <location>
        <position position="1"/>
    </location>
</feature>
<dbReference type="Proteomes" id="UP000265520">
    <property type="component" value="Unassembled WGS sequence"/>
</dbReference>
<comment type="caution">
    <text evidence="1">The sequence shown here is derived from an EMBL/GenBank/DDBJ whole genome shotgun (WGS) entry which is preliminary data.</text>
</comment>
<name>A0A392NAI9_9FABA</name>
<dbReference type="AlphaFoldDB" id="A0A392NAI9"/>
<sequence length="61" mass="7041">QTRPSANDRSNFLRLPRLKLEAYPPRFGLFSPIVHLSKNDVTYSTEVECLKPSKMFSKNSK</sequence>
<evidence type="ECO:0000313" key="2">
    <source>
        <dbReference type="Proteomes" id="UP000265520"/>
    </source>
</evidence>
<reference evidence="1 2" key="1">
    <citation type="journal article" date="2018" name="Front. Plant Sci.">
        <title>Red Clover (Trifolium pratense) and Zigzag Clover (T. medium) - A Picture of Genomic Similarities and Differences.</title>
        <authorList>
            <person name="Dluhosova J."/>
            <person name="Istvanek J."/>
            <person name="Nedelnik J."/>
            <person name="Repkova J."/>
        </authorList>
    </citation>
    <scope>NUCLEOTIDE SEQUENCE [LARGE SCALE GENOMIC DNA]</scope>
    <source>
        <strain evidence="2">cv. 10/8</strain>
        <tissue evidence="1">Leaf</tissue>
    </source>
</reference>
<protein>
    <submittedName>
        <fullName evidence="1">Uncharacterized protein</fullName>
    </submittedName>
</protein>
<organism evidence="1 2">
    <name type="scientific">Trifolium medium</name>
    <dbReference type="NCBI Taxonomy" id="97028"/>
    <lineage>
        <taxon>Eukaryota</taxon>
        <taxon>Viridiplantae</taxon>
        <taxon>Streptophyta</taxon>
        <taxon>Embryophyta</taxon>
        <taxon>Tracheophyta</taxon>
        <taxon>Spermatophyta</taxon>
        <taxon>Magnoliopsida</taxon>
        <taxon>eudicotyledons</taxon>
        <taxon>Gunneridae</taxon>
        <taxon>Pentapetalae</taxon>
        <taxon>rosids</taxon>
        <taxon>fabids</taxon>
        <taxon>Fabales</taxon>
        <taxon>Fabaceae</taxon>
        <taxon>Papilionoideae</taxon>
        <taxon>50 kb inversion clade</taxon>
        <taxon>NPAAA clade</taxon>
        <taxon>Hologalegina</taxon>
        <taxon>IRL clade</taxon>
        <taxon>Trifolieae</taxon>
        <taxon>Trifolium</taxon>
    </lineage>
</organism>
<accession>A0A392NAI9</accession>
<dbReference type="EMBL" id="LXQA010032459">
    <property type="protein sequence ID" value="MCH96491.1"/>
    <property type="molecule type" value="Genomic_DNA"/>
</dbReference>